<comment type="caution">
    <text evidence="1">The sequence shown here is derived from an EMBL/GenBank/DDBJ whole genome shotgun (WGS) entry which is preliminary data.</text>
</comment>
<reference evidence="1" key="1">
    <citation type="submission" date="2024-01" db="EMBL/GenBank/DDBJ databases">
        <title>The diversity of rhizobia nodulating Mimosa spp. in eleven states of Brazil covering several biomes is determined by host plant, location, and edaphic factors.</title>
        <authorList>
            <person name="Rouws L."/>
            <person name="Barauna A."/>
            <person name="Beukes C."/>
            <person name="De Faria S.M."/>
            <person name="Gross E."/>
            <person name="Dos Reis Junior F.B."/>
            <person name="Simon M."/>
            <person name="Maluk M."/>
            <person name="Odee D.W."/>
            <person name="Kenicer G."/>
            <person name="Young J.P.W."/>
            <person name="Reis V.M."/>
            <person name="Zilli J."/>
            <person name="James E.K."/>
        </authorList>
    </citation>
    <scope>NUCLEOTIDE SEQUENCE</scope>
    <source>
        <strain evidence="1">JPY452</strain>
    </source>
</reference>
<organism evidence="1 2">
    <name type="scientific">Paraburkholderia unamae</name>
    <dbReference type="NCBI Taxonomy" id="219649"/>
    <lineage>
        <taxon>Bacteria</taxon>
        <taxon>Pseudomonadati</taxon>
        <taxon>Pseudomonadota</taxon>
        <taxon>Betaproteobacteria</taxon>
        <taxon>Burkholderiales</taxon>
        <taxon>Burkholderiaceae</taxon>
        <taxon>Paraburkholderia</taxon>
    </lineage>
</organism>
<evidence type="ECO:0000313" key="1">
    <source>
        <dbReference type="EMBL" id="MEM5406361.1"/>
    </source>
</evidence>
<dbReference type="EMBL" id="JAYMRU010000083">
    <property type="protein sequence ID" value="MEM5406361.1"/>
    <property type="molecule type" value="Genomic_DNA"/>
</dbReference>
<protein>
    <submittedName>
        <fullName evidence="1">Alpha/beta fold hydrolase</fullName>
    </submittedName>
</protein>
<sequence>MNRREHVRIPVDGGAELDAWFYRPAGVARAPAITMAPGYAGSKEHKLYRFAEAFSKAGFAVLLHDHRGFGPSSGEPRQEVDPWRQIADWRRAISWLELRPEVDPSRIGIWGSSFTGGHALVLGATDRRIKAVVAQIPTISGYASGLRRVPADKLPELHERLAEDDRSRLRGDGPIYQKVVSHDMSEPAAYYNKAIVDFYLQDLPEGSWENRITLRSILNARMYEPGHWIDRISPTPLLMVVAKGDTIAPTDLALAAYEKALEPKRLTLVEGDHCDPYLDQFETSSTAALEWFIQHLRPEASAQ</sequence>
<name>A0ACC6RX78_9BURK</name>
<keyword evidence="1" id="KW-0378">Hydrolase</keyword>
<accession>A0ACC6RX78</accession>
<evidence type="ECO:0000313" key="2">
    <source>
        <dbReference type="Proteomes" id="UP001392318"/>
    </source>
</evidence>
<gene>
    <name evidence="1" type="ORF">VSR83_41460</name>
</gene>
<keyword evidence="2" id="KW-1185">Reference proteome</keyword>
<proteinExistence type="predicted"/>
<dbReference type="Proteomes" id="UP001392318">
    <property type="component" value="Unassembled WGS sequence"/>
</dbReference>